<dbReference type="Proteomes" id="UP001456524">
    <property type="component" value="Unassembled WGS sequence"/>
</dbReference>
<evidence type="ECO:0000313" key="2">
    <source>
        <dbReference type="EMBL" id="KAK8178138.1"/>
    </source>
</evidence>
<keyword evidence="3" id="KW-1185">Reference proteome</keyword>
<gene>
    <name evidence="2" type="ORF">IWX90DRAFT_474899</name>
</gene>
<protein>
    <submittedName>
        <fullName evidence="2">Uncharacterized protein</fullName>
    </submittedName>
</protein>
<organism evidence="2 3">
    <name type="scientific">Phyllosticta citrichinensis</name>
    <dbReference type="NCBI Taxonomy" id="1130410"/>
    <lineage>
        <taxon>Eukaryota</taxon>
        <taxon>Fungi</taxon>
        <taxon>Dikarya</taxon>
        <taxon>Ascomycota</taxon>
        <taxon>Pezizomycotina</taxon>
        <taxon>Dothideomycetes</taxon>
        <taxon>Dothideomycetes incertae sedis</taxon>
        <taxon>Botryosphaeriales</taxon>
        <taxon>Phyllostictaceae</taxon>
        <taxon>Phyllosticta</taxon>
    </lineage>
</organism>
<feature type="region of interest" description="Disordered" evidence="1">
    <location>
        <begin position="180"/>
        <end position="210"/>
    </location>
</feature>
<sequence length="210" mass="23329">MNLLSMSLLRLNFRQRISGELSLGDTNDSCVKDEVRHEETSIILSVVFIKNSVSEEVVQEAETTIPEAFARGGPPGMQVAEVAIDVATRDKSPIVVTTANCKKPSKSQKQVSMLVSRTSRSTEELLAAIRPKAGRGRRKEQPRARHQAMPLALRRRCPITTRATEVSCLEDAADWAQAASWGGARHFHQERISQEAQHDRERTKDAQSAE</sequence>
<comment type="caution">
    <text evidence="2">The sequence shown here is derived from an EMBL/GenBank/DDBJ whole genome shotgun (WGS) entry which is preliminary data.</text>
</comment>
<reference evidence="2 3" key="1">
    <citation type="journal article" date="2022" name="G3 (Bethesda)">
        <title>Enemy or ally: a genomic approach to elucidate the lifestyle of Phyllosticta citrichinaensis.</title>
        <authorList>
            <person name="Buijs V.A."/>
            <person name="Groenewald J.Z."/>
            <person name="Haridas S."/>
            <person name="LaButti K.M."/>
            <person name="Lipzen A."/>
            <person name="Martin F.M."/>
            <person name="Barry K."/>
            <person name="Grigoriev I.V."/>
            <person name="Crous P.W."/>
            <person name="Seidl M.F."/>
        </authorList>
    </citation>
    <scope>NUCLEOTIDE SEQUENCE [LARGE SCALE GENOMIC DNA]</scope>
    <source>
        <strain evidence="2 3">CBS 129764</strain>
    </source>
</reference>
<evidence type="ECO:0000313" key="3">
    <source>
        <dbReference type="Proteomes" id="UP001456524"/>
    </source>
</evidence>
<feature type="compositionally biased region" description="Basic and acidic residues" evidence="1">
    <location>
        <begin position="187"/>
        <end position="210"/>
    </location>
</feature>
<dbReference type="EMBL" id="JBBWUH010000001">
    <property type="protein sequence ID" value="KAK8178138.1"/>
    <property type="molecule type" value="Genomic_DNA"/>
</dbReference>
<proteinExistence type="predicted"/>
<name>A0ABR1Y8R3_9PEZI</name>
<accession>A0ABR1Y8R3</accession>
<evidence type="ECO:0000256" key="1">
    <source>
        <dbReference type="SAM" id="MobiDB-lite"/>
    </source>
</evidence>